<organism evidence="1 2">
    <name type="scientific">Arctia plantaginis</name>
    <name type="common">Wood tiger moth</name>
    <name type="synonym">Phalaena plantaginis</name>
    <dbReference type="NCBI Taxonomy" id="874455"/>
    <lineage>
        <taxon>Eukaryota</taxon>
        <taxon>Metazoa</taxon>
        <taxon>Ecdysozoa</taxon>
        <taxon>Arthropoda</taxon>
        <taxon>Hexapoda</taxon>
        <taxon>Insecta</taxon>
        <taxon>Pterygota</taxon>
        <taxon>Neoptera</taxon>
        <taxon>Endopterygota</taxon>
        <taxon>Lepidoptera</taxon>
        <taxon>Glossata</taxon>
        <taxon>Ditrysia</taxon>
        <taxon>Noctuoidea</taxon>
        <taxon>Erebidae</taxon>
        <taxon>Arctiinae</taxon>
        <taxon>Arctia</taxon>
    </lineage>
</organism>
<dbReference type="OrthoDB" id="193931at2759"/>
<protein>
    <submittedName>
        <fullName evidence="1">Uncharacterized protein</fullName>
    </submittedName>
</protein>
<evidence type="ECO:0000313" key="2">
    <source>
        <dbReference type="Proteomes" id="UP000494256"/>
    </source>
</evidence>
<dbReference type="Proteomes" id="UP000494256">
    <property type="component" value="Unassembled WGS sequence"/>
</dbReference>
<dbReference type="EMBL" id="CADEBD010000311">
    <property type="protein sequence ID" value="CAB3241926.1"/>
    <property type="molecule type" value="Genomic_DNA"/>
</dbReference>
<reference evidence="1 2" key="1">
    <citation type="submission" date="2020-04" db="EMBL/GenBank/DDBJ databases">
        <authorList>
            <person name="Wallbank WR R."/>
            <person name="Pardo Diaz C."/>
            <person name="Kozak K."/>
            <person name="Martin S."/>
            <person name="Jiggins C."/>
            <person name="Moest M."/>
            <person name="Warren A I."/>
            <person name="Byers J.R.P. K."/>
            <person name="Montejo-Kovacevich G."/>
            <person name="Yen C E."/>
        </authorList>
    </citation>
    <scope>NUCLEOTIDE SEQUENCE [LARGE SCALE GENOMIC DNA]</scope>
</reference>
<dbReference type="AlphaFoldDB" id="A0A8S1A1K6"/>
<name>A0A8S1A1K6_ARCPL</name>
<proteinExistence type="predicted"/>
<evidence type="ECO:0000313" key="1">
    <source>
        <dbReference type="EMBL" id="CAB3241926.1"/>
    </source>
</evidence>
<gene>
    <name evidence="1" type="ORF">APLA_LOCUS9678</name>
</gene>
<accession>A0A8S1A1K6</accession>
<comment type="caution">
    <text evidence="1">The sequence shown here is derived from an EMBL/GenBank/DDBJ whole genome shotgun (WGS) entry which is preliminary data.</text>
</comment>
<sequence length="181" mass="21065">MLRIKTTLGFCLDFLKICFILYNLLNSKDLNRDFILWIVEDNYTLDQTEISHDNDFSHNNIWPPKGNEIENPLDPISQPENLHSPNVNDFVPTFSDLENQIEIVEKGSDAWQEASEVGCEELMAEENVVDRPCEVVSPNVLRPEQNIEHPEPSHQHAWNHTTSGLEIKILIIRFRIVIYIW</sequence>